<dbReference type="AlphaFoldDB" id="A0A2X3Y2A0"/>
<dbReference type="EMBL" id="LS483364">
    <property type="protein sequence ID" value="SQF71120.1"/>
    <property type="molecule type" value="Genomic_DNA"/>
</dbReference>
<feature type="transmembrane region" description="Helical" evidence="1">
    <location>
        <begin position="141"/>
        <end position="161"/>
    </location>
</feature>
<reference evidence="2 5" key="2">
    <citation type="submission" date="2018-11" db="EMBL/GenBank/DDBJ databases">
        <title>Species Designations Belie Phenotypic and Genotypic Heterogeneity in Oral Streptococci.</title>
        <authorList>
            <person name="Velsko I."/>
        </authorList>
    </citation>
    <scope>NUCLEOTIDE SEQUENCE [LARGE SCALE GENOMIC DNA]</scope>
    <source>
        <strain evidence="2 5">KLC03</strain>
    </source>
</reference>
<evidence type="ECO:0000313" key="2">
    <source>
        <dbReference type="EMBL" id="RSI09153.1"/>
    </source>
</evidence>
<feature type="transmembrane region" description="Helical" evidence="1">
    <location>
        <begin position="66"/>
        <end position="86"/>
    </location>
</feature>
<dbReference type="RefSeq" id="WP_111675675.1">
    <property type="nucleotide sequence ID" value="NZ_CP076614.1"/>
</dbReference>
<evidence type="ECO:0000313" key="3">
    <source>
        <dbReference type="EMBL" id="SQF71120.1"/>
    </source>
</evidence>
<keyword evidence="1" id="KW-0472">Membrane</keyword>
<evidence type="ECO:0008006" key="6">
    <source>
        <dbReference type="Google" id="ProtNLM"/>
    </source>
</evidence>
<evidence type="ECO:0000313" key="4">
    <source>
        <dbReference type="Proteomes" id="UP000248534"/>
    </source>
</evidence>
<sequence length="180" mass="21002">MNKNVFWLGNFRDKNIFYDRKTGQLYSIDKKEEQAPNLTWAILPASFLLRNIYSEATAPQVASVPIRIFILCSTVLCVLVLIIFVLRNIRKGTMKNFNQKLYFDWPNFLYNQQTQCKGILFFGTLLFFTSIKFIIDYYFSGSFISFIAIIGFLPVSGLLLFGNRPLEKLIILKRLEKQLK</sequence>
<accession>A0A2X3Y2A0</accession>
<evidence type="ECO:0000313" key="5">
    <source>
        <dbReference type="Proteomes" id="UP000269317"/>
    </source>
</evidence>
<proteinExistence type="predicted"/>
<feature type="transmembrane region" description="Helical" evidence="1">
    <location>
        <begin position="118"/>
        <end position="135"/>
    </location>
</feature>
<evidence type="ECO:0000256" key="1">
    <source>
        <dbReference type="SAM" id="Phobius"/>
    </source>
</evidence>
<dbReference type="EMBL" id="RJML01000006">
    <property type="protein sequence ID" value="RSI09153.1"/>
    <property type="molecule type" value="Genomic_DNA"/>
</dbReference>
<dbReference type="Proteomes" id="UP000248534">
    <property type="component" value="Chromosome 1"/>
</dbReference>
<keyword evidence="1" id="KW-1133">Transmembrane helix</keyword>
<dbReference type="Proteomes" id="UP000269317">
    <property type="component" value="Unassembled WGS sequence"/>
</dbReference>
<organism evidence="3 4">
    <name type="scientific">Streptococcus sanguinis</name>
    <dbReference type="NCBI Taxonomy" id="1305"/>
    <lineage>
        <taxon>Bacteria</taxon>
        <taxon>Bacillati</taxon>
        <taxon>Bacillota</taxon>
        <taxon>Bacilli</taxon>
        <taxon>Lactobacillales</taxon>
        <taxon>Streptococcaceae</taxon>
        <taxon>Streptococcus</taxon>
    </lineage>
</organism>
<reference evidence="3 4" key="1">
    <citation type="submission" date="2018-06" db="EMBL/GenBank/DDBJ databases">
        <authorList>
            <consortium name="Pathogen Informatics"/>
            <person name="Doyle S."/>
        </authorList>
    </citation>
    <scope>NUCLEOTIDE SEQUENCE [LARGE SCALE GENOMIC DNA]</scope>
    <source>
        <strain evidence="3 4">NCTC11086</strain>
    </source>
</reference>
<protein>
    <recommendedName>
        <fullName evidence="6">Tandem five-TM protein</fullName>
    </recommendedName>
</protein>
<name>A0A2X3Y2A0_STRSA</name>
<keyword evidence="1" id="KW-0812">Transmembrane</keyword>
<gene>
    <name evidence="2" type="ORF">D8887_08060</name>
    <name evidence="3" type="ORF">NCTC11086_00992</name>
</gene>